<dbReference type="OrthoDB" id="3390084at2"/>
<dbReference type="EMBL" id="VFPQ01000002">
    <property type="protein sequence ID" value="TQM72558.1"/>
    <property type="molecule type" value="Genomic_DNA"/>
</dbReference>
<accession>A0A543IPT0</accession>
<evidence type="ECO:0000313" key="2">
    <source>
        <dbReference type="Proteomes" id="UP000319213"/>
    </source>
</evidence>
<dbReference type="AlphaFoldDB" id="A0A543IPT0"/>
<protein>
    <submittedName>
        <fullName evidence="1">Uncharacterized protein</fullName>
    </submittedName>
</protein>
<organism evidence="1 2">
    <name type="scientific">Thermopolyspora flexuosa</name>
    <dbReference type="NCBI Taxonomy" id="103836"/>
    <lineage>
        <taxon>Bacteria</taxon>
        <taxon>Bacillati</taxon>
        <taxon>Actinomycetota</taxon>
        <taxon>Actinomycetes</taxon>
        <taxon>Streptosporangiales</taxon>
        <taxon>Streptosporangiaceae</taxon>
        <taxon>Thermopolyspora</taxon>
    </lineage>
</organism>
<proteinExistence type="predicted"/>
<comment type="caution">
    <text evidence="1">The sequence shown here is derived from an EMBL/GenBank/DDBJ whole genome shotgun (WGS) entry which is preliminary data.</text>
</comment>
<gene>
    <name evidence="1" type="ORF">FHX40_4705</name>
</gene>
<keyword evidence="2" id="KW-1185">Reference proteome</keyword>
<evidence type="ECO:0000313" key="1">
    <source>
        <dbReference type="EMBL" id="TQM72558.1"/>
    </source>
</evidence>
<sequence length="205" mass="22670">MRFELVVWHEEKPIPRERAARLRRRFAEGTDAAAHPAVGAFVAALSALFPEVAVEEHPGHAVVTMEPEVADAVSIQAWALARKHGLVCYDPVRDLVHNLEPVGVHPGMQLRTGDGMIIIDPDLGLVHDALATLSPQNPFLALVNFGKHFLQVSPIGDGYELEYKDSVAGRMQRTMIADLEELRRCFAEYAAGDHAFLARHAWQVV</sequence>
<name>A0A543IPT0_9ACTN</name>
<reference evidence="1 2" key="1">
    <citation type="submission" date="2019-06" db="EMBL/GenBank/DDBJ databases">
        <title>Sequencing the genomes of 1000 actinobacteria strains.</title>
        <authorList>
            <person name="Klenk H.-P."/>
        </authorList>
    </citation>
    <scope>NUCLEOTIDE SEQUENCE [LARGE SCALE GENOMIC DNA]</scope>
    <source>
        <strain evidence="1 2">DSM 43186</strain>
    </source>
</reference>
<dbReference type="RefSeq" id="WP_142262103.1">
    <property type="nucleotide sequence ID" value="NZ_BMPV01000002.1"/>
</dbReference>
<dbReference type="Proteomes" id="UP000319213">
    <property type="component" value="Unassembled WGS sequence"/>
</dbReference>